<dbReference type="EMBL" id="JBFMIA010000002">
    <property type="protein sequence ID" value="MEW9500795.1"/>
    <property type="molecule type" value="Genomic_DNA"/>
</dbReference>
<keyword evidence="2" id="KW-1185">Reference proteome</keyword>
<protein>
    <submittedName>
        <fullName evidence="1">Competence protein ComK</fullName>
    </submittedName>
</protein>
<proteinExistence type="predicted"/>
<evidence type="ECO:0000313" key="1">
    <source>
        <dbReference type="EMBL" id="MEW9500795.1"/>
    </source>
</evidence>
<accession>A0ABV3Q0E0</accession>
<gene>
    <name evidence="1" type="ORF">AB1471_03150</name>
</gene>
<dbReference type="RefSeq" id="WP_367778146.1">
    <property type="nucleotide sequence ID" value="NZ_JBFMIA010000002.1"/>
</dbReference>
<comment type="caution">
    <text evidence="1">The sequence shown here is derived from an EMBL/GenBank/DDBJ whole genome shotgun (WGS) entry which is preliminary data.</text>
</comment>
<dbReference type="Pfam" id="PF06338">
    <property type="entry name" value="ComK"/>
    <property type="match status" value="1"/>
</dbReference>
<sequence length="169" mass="19837">MTYMANHEYRISQSTMAIQQAFHLEYESVIYDRKGTYYSKKPVMALLEESCLRAGSKMKGRLEAARHTLTIRNKIPLIIDPLTYLYAFPTHSSTNDQNIWFFPPHVVDQRPHPDNPKKTIIILSTNQFITANCSLSSFRNQQKRTSQLFYEFSFFPRIDPDRPRDPFPI</sequence>
<reference evidence="1 2" key="1">
    <citation type="journal article" date="1979" name="Int. J. Syst. Evol. Microbiol.">
        <title>Bacillus globisporus subsp. marinus subsp. nov.</title>
        <authorList>
            <person name="Liu H."/>
        </authorList>
    </citation>
    <scope>NUCLEOTIDE SEQUENCE [LARGE SCALE GENOMIC DNA]</scope>
    <source>
        <strain evidence="1 2">DSM 1297</strain>
    </source>
</reference>
<name>A0ABV3Q0E0_9BACL</name>
<dbReference type="Proteomes" id="UP001556040">
    <property type="component" value="Unassembled WGS sequence"/>
</dbReference>
<evidence type="ECO:0000313" key="2">
    <source>
        <dbReference type="Proteomes" id="UP001556040"/>
    </source>
</evidence>
<organism evidence="1 2">
    <name type="scientific">Jeotgalibacillus marinus</name>
    <dbReference type="NCBI Taxonomy" id="86667"/>
    <lineage>
        <taxon>Bacteria</taxon>
        <taxon>Bacillati</taxon>
        <taxon>Bacillota</taxon>
        <taxon>Bacilli</taxon>
        <taxon>Bacillales</taxon>
        <taxon>Caryophanaceae</taxon>
        <taxon>Jeotgalibacillus</taxon>
    </lineage>
</organism>
<dbReference type="InterPro" id="IPR010461">
    <property type="entry name" value="ComK"/>
</dbReference>